<protein>
    <submittedName>
        <fullName evidence="2">TraB family protein</fullName>
    </submittedName>
</protein>
<dbReference type="InterPro" id="IPR046345">
    <property type="entry name" value="TraB_PrgY-like"/>
</dbReference>
<dbReference type="AlphaFoldDB" id="A0A098E9D0"/>
<dbReference type="NCBIfam" id="TIGR00261">
    <property type="entry name" value="traB"/>
    <property type="match status" value="1"/>
</dbReference>
<organism evidence="2">
    <name type="scientific">groundwater metagenome</name>
    <dbReference type="NCBI Taxonomy" id="717931"/>
    <lineage>
        <taxon>unclassified sequences</taxon>
        <taxon>metagenomes</taxon>
        <taxon>ecological metagenomes</taxon>
    </lineage>
</organism>
<keyword evidence="1" id="KW-0472">Membrane</keyword>
<dbReference type="InterPro" id="IPR002816">
    <property type="entry name" value="TraB/PrgY/GumN_fam"/>
</dbReference>
<proteinExistence type="predicted"/>
<dbReference type="Pfam" id="PF01963">
    <property type="entry name" value="TraB_PrgY_gumN"/>
    <property type="match status" value="1"/>
</dbReference>
<gene>
    <name evidence="2" type="ORF">MSIBF_A1950002</name>
</gene>
<dbReference type="InterPro" id="IPR005230">
    <property type="entry name" value="TraB_bac"/>
</dbReference>
<dbReference type="PANTHER" id="PTHR21530:SF7">
    <property type="entry name" value="TRAB DOMAIN-CONTAINING PROTEIN"/>
    <property type="match status" value="1"/>
</dbReference>
<feature type="transmembrane region" description="Helical" evidence="1">
    <location>
        <begin position="290"/>
        <end position="318"/>
    </location>
</feature>
<evidence type="ECO:0000313" key="2">
    <source>
        <dbReference type="EMBL" id="CEG12104.1"/>
    </source>
</evidence>
<accession>A0A098E9D0</accession>
<evidence type="ECO:0000256" key="1">
    <source>
        <dbReference type="SAM" id="Phobius"/>
    </source>
</evidence>
<sequence>MIERLQINNKEIILIGTAHISKESIDEVKSTIEAEKPDRVCVELCKQRYDILNDKEKWKNTDITKIIKENKTSLFLVNLILSNFQRRLGEDVGILPGAEMIEAMNAAKNLNIPIELADRDINITMKRASHKMSIFEKYKVFSLILLTLFFSEKLRAEEIEQLKNKDVMSQMMDELALAFPNVKSVLIDERDYYLTNKILNASGNKVVAVVGSGHLAGIKRNIENFSEKTKIEHENLMNEVTYIPKGRNLVKIFTYSILLLITGMFIYGFYVKGIDVFLNMAGTWFLYHSVFAAIGAILVFAHPLTILATFIFSPFAALHPGISIGMVSALVEAKLRPPKVIDFENLHKIRKWNDLWRNRIVRSILVFFFTNTGGSIATFVSMGFMLPMLW</sequence>
<name>A0A098E9D0_9ZZZZ</name>
<dbReference type="PANTHER" id="PTHR21530">
    <property type="entry name" value="PHEROMONE SHUTDOWN PROTEIN"/>
    <property type="match status" value="1"/>
</dbReference>
<reference evidence="2" key="1">
    <citation type="submission" date="2014-09" db="EMBL/GenBank/DDBJ databases">
        <authorList>
            <person name="Probst J Alexander"/>
        </authorList>
    </citation>
    <scope>NUCLEOTIDE SEQUENCE</scope>
</reference>
<feature type="transmembrane region" description="Helical" evidence="1">
    <location>
        <begin position="360"/>
        <end position="386"/>
    </location>
</feature>
<dbReference type="EMBL" id="CCXY01000107">
    <property type="protein sequence ID" value="CEG12104.1"/>
    <property type="molecule type" value="Genomic_DNA"/>
</dbReference>
<keyword evidence="1" id="KW-0812">Transmembrane</keyword>
<feature type="transmembrane region" description="Helical" evidence="1">
    <location>
        <begin position="252"/>
        <end position="270"/>
    </location>
</feature>
<keyword evidence="1" id="KW-1133">Transmembrane helix</keyword>
<dbReference type="CDD" id="cd14726">
    <property type="entry name" value="TraB_PrgY-like"/>
    <property type="match status" value="1"/>
</dbReference>